<organism evidence="3 4">
    <name type="scientific">Fasciola hepatica</name>
    <name type="common">Liver fluke</name>
    <dbReference type="NCBI Taxonomy" id="6192"/>
    <lineage>
        <taxon>Eukaryota</taxon>
        <taxon>Metazoa</taxon>
        <taxon>Spiralia</taxon>
        <taxon>Lophotrochozoa</taxon>
        <taxon>Platyhelminthes</taxon>
        <taxon>Trematoda</taxon>
        <taxon>Digenea</taxon>
        <taxon>Plagiorchiida</taxon>
        <taxon>Echinostomata</taxon>
        <taxon>Echinostomatoidea</taxon>
        <taxon>Fasciolidae</taxon>
        <taxon>Fasciola</taxon>
    </lineage>
</organism>
<proteinExistence type="predicted"/>
<dbReference type="Gene3D" id="1.20.58.900">
    <property type="match status" value="1"/>
</dbReference>
<dbReference type="InterPro" id="IPR058732">
    <property type="entry name" value="RUNDC1_M"/>
</dbReference>
<dbReference type="InterPro" id="IPR047343">
    <property type="entry name" value="RUSC1_2"/>
</dbReference>
<dbReference type="SUPFAM" id="SSF140741">
    <property type="entry name" value="RUN domain-like"/>
    <property type="match status" value="1"/>
</dbReference>
<accession>A0A4E0RQW0</accession>
<keyword evidence="1" id="KW-0175">Coiled coil</keyword>
<dbReference type="CDD" id="cd17683">
    <property type="entry name" value="RUN_RUNDC1"/>
    <property type="match status" value="1"/>
</dbReference>
<reference evidence="3" key="1">
    <citation type="submission" date="2019-03" db="EMBL/GenBank/DDBJ databases">
        <title>Improved annotation for the trematode Fasciola hepatica.</title>
        <authorList>
            <person name="Choi Y.-J."/>
            <person name="Martin J."/>
            <person name="Mitreva M."/>
        </authorList>
    </citation>
    <scope>NUCLEOTIDE SEQUENCE [LARGE SCALE GENOMIC DNA]</scope>
</reference>
<dbReference type="PANTHER" id="PTHR15591:SF19">
    <property type="entry name" value="RUN DOMAIN-CONTAINING PROTEIN 1 ISOFORM X1"/>
    <property type="match status" value="1"/>
</dbReference>
<dbReference type="PROSITE" id="PS50826">
    <property type="entry name" value="RUN"/>
    <property type="match status" value="1"/>
</dbReference>
<dbReference type="SMART" id="SM00593">
    <property type="entry name" value="RUN"/>
    <property type="match status" value="1"/>
</dbReference>
<sequence>MPSSATDNGASALGIPNGESTFMVDEFGRPKERWAPLGATSSPEPSFSLGTEGYDSLPSGGIDPVELSKLLSENEQMNHALMALTSHFAQVQFRLGQVINAETDNREEMLQSLNEFASRGIPDLQMLSKVSRADGDTQLSNALNGKPQKLIEELRRQLDDLERFAYETGEQKDPPTQSVLEKQRLVLEELTARLELDINNLERLSDEELRQVVESAVHQFLNPVKINEKLVEQLKTQVVDLERFIDFLHGSGTCGEALIQALDEFKRTHQLVKSEDGPSPLSISDGPIETSAPGIQLGHSRHLNQDKTTKRARPLGAEAHRGVPDGQPVTVDKRTRDRTITVLQRALAILHIFTSTQFGNEAEDWLLKLRRNKNHCTEPVRNSATVERAKLHHWGTVRARLELAVNEVLEKVQLYHSYERKKNGLEAQYNSCIMQPIQTDGSVRPEQGGTPVSAEANRLARQLRRLQTYSVRSSCSGIKVGTDQDLPGTKIALPVQNLHDTSLRAMLNDCCGGRTDFPPSVCSTRYSRATPSTMCKIPTYWNGAAGDTEEFLKSEAQRMVIRAVRRQLCPALRDLIEHGLIKTALSTIHENPNGAVQPGNFLWNPILGCFNSRRRRFRDALEDGLDPLPHPTDCEDPSGSVRSHRLGSHAWRVILKFYHMKNGQLYNQSPARKLSESFDLDSYGGKAITLRQRFFNAVGTVLESHTAYRRSDDSKFKAFVSIALNEGKLVPWLRIILKHQPLIESIYQPWSYTLSAGFDDALQSLDRLTDLGFNLPYDYSVRHLLEIRDAF</sequence>
<feature type="domain" description="RUN" evidence="2">
    <location>
        <begin position="559"/>
        <end position="780"/>
    </location>
</feature>
<keyword evidence="4" id="KW-1185">Reference proteome</keyword>
<dbReference type="Pfam" id="PF02759">
    <property type="entry name" value="RUN"/>
    <property type="match status" value="1"/>
</dbReference>
<feature type="coiled-coil region" evidence="1">
    <location>
        <begin position="184"/>
        <end position="211"/>
    </location>
</feature>
<protein>
    <submittedName>
        <fullName evidence="3">RUN domain-containing protein</fullName>
    </submittedName>
</protein>
<dbReference type="PANTHER" id="PTHR15591">
    <property type="entry name" value="RUN AND SH3 DOMAIN CONTAINING"/>
    <property type="match status" value="1"/>
</dbReference>
<evidence type="ECO:0000313" key="3">
    <source>
        <dbReference type="EMBL" id="THD28254.1"/>
    </source>
</evidence>
<dbReference type="AlphaFoldDB" id="A0A4E0RQW0"/>
<dbReference type="InterPro" id="IPR004012">
    <property type="entry name" value="Run_dom"/>
</dbReference>
<evidence type="ECO:0000256" key="1">
    <source>
        <dbReference type="SAM" id="Coils"/>
    </source>
</evidence>
<gene>
    <name evidence="3" type="ORF">D915_000907</name>
</gene>
<dbReference type="InterPro" id="IPR037213">
    <property type="entry name" value="Run_dom_sf"/>
</dbReference>
<comment type="caution">
    <text evidence="3">The sequence shown here is derived from an EMBL/GenBank/DDBJ whole genome shotgun (WGS) entry which is preliminary data.</text>
</comment>
<dbReference type="Pfam" id="PF26030">
    <property type="entry name" value="RUNDC1"/>
    <property type="match status" value="1"/>
</dbReference>
<evidence type="ECO:0000313" key="4">
    <source>
        <dbReference type="Proteomes" id="UP000230066"/>
    </source>
</evidence>
<name>A0A4E0RQW0_FASHE</name>
<dbReference type="EMBL" id="JXXN02000197">
    <property type="protein sequence ID" value="THD28254.1"/>
    <property type="molecule type" value="Genomic_DNA"/>
</dbReference>
<evidence type="ECO:0000259" key="2">
    <source>
        <dbReference type="PROSITE" id="PS50826"/>
    </source>
</evidence>
<dbReference type="Proteomes" id="UP000230066">
    <property type="component" value="Unassembled WGS sequence"/>
</dbReference>